<protein>
    <submittedName>
        <fullName evidence="4">CBS domain-containing protein</fullName>
    </submittedName>
</protein>
<dbReference type="PROSITE" id="PS51371">
    <property type="entry name" value="CBS"/>
    <property type="match status" value="2"/>
</dbReference>
<evidence type="ECO:0000259" key="3">
    <source>
        <dbReference type="PROSITE" id="PS51371"/>
    </source>
</evidence>
<gene>
    <name evidence="4" type="ORF">FJV41_39495</name>
</gene>
<sequence length="141" mass="15985">MTRNVRTARRDSSLREVARLMKEEDCGVIPIVNEHGRLEGIVTDRDIAIQAFSGGQPPEQLRASDVMTDDVPAATPDETLHTLVDIMAREQIRRVPVVERDDRLIGIVTMGDIAKHADADEELQRALERISSRRSFWSRLR</sequence>
<feature type="domain" description="CBS" evidence="3">
    <location>
        <begin position="1"/>
        <end position="59"/>
    </location>
</feature>
<dbReference type="InterPro" id="IPR051257">
    <property type="entry name" value="Diverse_CBS-Domain"/>
</dbReference>
<keyword evidence="5" id="KW-1185">Reference proteome</keyword>
<dbReference type="PANTHER" id="PTHR43080">
    <property type="entry name" value="CBS DOMAIN-CONTAINING PROTEIN CBSX3, MITOCHONDRIAL"/>
    <property type="match status" value="1"/>
</dbReference>
<dbReference type="InterPro" id="IPR000644">
    <property type="entry name" value="CBS_dom"/>
</dbReference>
<evidence type="ECO:0000256" key="2">
    <source>
        <dbReference type="PROSITE-ProRule" id="PRU00703"/>
    </source>
</evidence>
<dbReference type="Proteomes" id="UP000315369">
    <property type="component" value="Unassembled WGS sequence"/>
</dbReference>
<keyword evidence="1 2" id="KW-0129">CBS domain</keyword>
<dbReference type="InterPro" id="IPR017158">
    <property type="entry name" value="Tscrpt-reg_CBS-contain_prd"/>
</dbReference>
<dbReference type="CDD" id="cd04622">
    <property type="entry name" value="CBS_pair_HRP1_like"/>
    <property type="match status" value="1"/>
</dbReference>
<evidence type="ECO:0000313" key="5">
    <source>
        <dbReference type="Proteomes" id="UP000315369"/>
    </source>
</evidence>
<dbReference type="Pfam" id="PF00571">
    <property type="entry name" value="CBS"/>
    <property type="match status" value="2"/>
</dbReference>
<feature type="domain" description="CBS" evidence="3">
    <location>
        <begin position="67"/>
        <end position="123"/>
    </location>
</feature>
<dbReference type="PANTHER" id="PTHR43080:SF2">
    <property type="entry name" value="CBS DOMAIN-CONTAINING PROTEIN"/>
    <property type="match status" value="1"/>
</dbReference>
<dbReference type="SMART" id="SM00116">
    <property type="entry name" value="CBS"/>
    <property type="match status" value="2"/>
</dbReference>
<proteinExistence type="predicted"/>
<dbReference type="EMBL" id="VIFM01000256">
    <property type="protein sequence ID" value="TQF10433.1"/>
    <property type="molecule type" value="Genomic_DNA"/>
</dbReference>
<dbReference type="Gene3D" id="3.10.580.10">
    <property type="entry name" value="CBS-domain"/>
    <property type="match status" value="1"/>
</dbReference>
<evidence type="ECO:0000313" key="4">
    <source>
        <dbReference type="EMBL" id="TQF10433.1"/>
    </source>
</evidence>
<dbReference type="SUPFAM" id="SSF54631">
    <property type="entry name" value="CBS-domain pair"/>
    <property type="match status" value="1"/>
</dbReference>
<reference evidence="4 5" key="1">
    <citation type="submission" date="2019-06" db="EMBL/GenBank/DDBJ databases">
        <authorList>
            <person name="Livingstone P."/>
            <person name="Whitworth D."/>
        </authorList>
    </citation>
    <scope>NUCLEOTIDE SEQUENCE [LARGE SCALE GENOMIC DNA]</scope>
    <source>
        <strain evidence="4 5">AM401</strain>
    </source>
</reference>
<organism evidence="4 5">
    <name type="scientific">Myxococcus llanfairpwllgwyngyllgogerychwyrndrobwllllantysiliogogogochensis</name>
    <dbReference type="NCBI Taxonomy" id="2590453"/>
    <lineage>
        <taxon>Bacteria</taxon>
        <taxon>Pseudomonadati</taxon>
        <taxon>Myxococcota</taxon>
        <taxon>Myxococcia</taxon>
        <taxon>Myxococcales</taxon>
        <taxon>Cystobacterineae</taxon>
        <taxon>Myxococcaceae</taxon>
        <taxon>Myxococcus</taxon>
    </lineage>
</organism>
<dbReference type="InterPro" id="IPR046342">
    <property type="entry name" value="CBS_dom_sf"/>
</dbReference>
<evidence type="ECO:0000256" key="1">
    <source>
        <dbReference type="ARBA" id="ARBA00023122"/>
    </source>
</evidence>
<name>A0A540WN31_9BACT</name>
<comment type="caution">
    <text evidence="4">The sequence shown here is derived from an EMBL/GenBank/DDBJ whole genome shotgun (WGS) entry which is preliminary data.</text>
</comment>
<dbReference type="OrthoDB" id="9802114at2"/>
<dbReference type="AlphaFoldDB" id="A0A540WN31"/>
<accession>A0A540WN31</accession>
<dbReference type="PIRSF" id="PIRSF037253">
    <property type="entry name" value="HTH_CBS_prd"/>
    <property type="match status" value="1"/>
</dbReference>